<proteinExistence type="predicted"/>
<name>A0AAD7CV75_MYCRO</name>
<dbReference type="EMBL" id="JARKIE010000224">
    <property type="protein sequence ID" value="KAJ7664244.1"/>
    <property type="molecule type" value="Genomic_DNA"/>
</dbReference>
<reference evidence="1" key="1">
    <citation type="submission" date="2023-03" db="EMBL/GenBank/DDBJ databases">
        <title>Massive genome expansion in bonnet fungi (Mycena s.s.) driven by repeated elements and novel gene families across ecological guilds.</title>
        <authorList>
            <consortium name="Lawrence Berkeley National Laboratory"/>
            <person name="Harder C.B."/>
            <person name="Miyauchi S."/>
            <person name="Viragh M."/>
            <person name="Kuo A."/>
            <person name="Thoen E."/>
            <person name="Andreopoulos B."/>
            <person name="Lu D."/>
            <person name="Skrede I."/>
            <person name="Drula E."/>
            <person name="Henrissat B."/>
            <person name="Morin E."/>
            <person name="Kohler A."/>
            <person name="Barry K."/>
            <person name="LaButti K."/>
            <person name="Morin E."/>
            <person name="Salamov A."/>
            <person name="Lipzen A."/>
            <person name="Mereny Z."/>
            <person name="Hegedus B."/>
            <person name="Baldrian P."/>
            <person name="Stursova M."/>
            <person name="Weitz H."/>
            <person name="Taylor A."/>
            <person name="Grigoriev I.V."/>
            <person name="Nagy L.G."/>
            <person name="Martin F."/>
            <person name="Kauserud H."/>
        </authorList>
    </citation>
    <scope>NUCLEOTIDE SEQUENCE</scope>
    <source>
        <strain evidence="1">CBHHK067</strain>
    </source>
</reference>
<dbReference type="AlphaFoldDB" id="A0AAD7CV75"/>
<sequence>MKSIQHEQGSGTSLADVERVHETYNEIQDAKVPYFGPQERILAFIMKAHEPRAATGRYSVTPQTLRWATTQSPTVEVEKGRFSGSLEACDVIGMEPHPRWILPLALPNILNGRNGHGHNGHVALPFLRGVIVTIGLVA</sequence>
<keyword evidence="2" id="KW-1185">Reference proteome</keyword>
<protein>
    <submittedName>
        <fullName evidence="1">Uncharacterized protein</fullName>
    </submittedName>
</protein>
<dbReference type="Proteomes" id="UP001221757">
    <property type="component" value="Unassembled WGS sequence"/>
</dbReference>
<accession>A0AAD7CV75</accession>
<gene>
    <name evidence="1" type="ORF">B0H17DRAFT_1143726</name>
</gene>
<evidence type="ECO:0000313" key="2">
    <source>
        <dbReference type="Proteomes" id="UP001221757"/>
    </source>
</evidence>
<comment type="caution">
    <text evidence="1">The sequence shown here is derived from an EMBL/GenBank/DDBJ whole genome shotgun (WGS) entry which is preliminary data.</text>
</comment>
<evidence type="ECO:0000313" key="1">
    <source>
        <dbReference type="EMBL" id="KAJ7664244.1"/>
    </source>
</evidence>
<organism evidence="1 2">
    <name type="scientific">Mycena rosella</name>
    <name type="common">Pink bonnet</name>
    <name type="synonym">Agaricus rosellus</name>
    <dbReference type="NCBI Taxonomy" id="1033263"/>
    <lineage>
        <taxon>Eukaryota</taxon>
        <taxon>Fungi</taxon>
        <taxon>Dikarya</taxon>
        <taxon>Basidiomycota</taxon>
        <taxon>Agaricomycotina</taxon>
        <taxon>Agaricomycetes</taxon>
        <taxon>Agaricomycetidae</taxon>
        <taxon>Agaricales</taxon>
        <taxon>Marasmiineae</taxon>
        <taxon>Mycenaceae</taxon>
        <taxon>Mycena</taxon>
    </lineage>
</organism>